<reference evidence="2" key="1">
    <citation type="submission" date="2018-05" db="EMBL/GenBank/DDBJ databases">
        <authorList>
            <person name="Cea G.-C."/>
            <person name="William W."/>
        </authorList>
    </citation>
    <scope>NUCLEOTIDE SEQUENCE [LARGE SCALE GENOMIC DNA]</scope>
    <source>
        <strain evidence="2">DB21MT 5</strain>
    </source>
</reference>
<dbReference type="Proteomes" id="UP000250163">
    <property type="component" value="Chromosome MORIYA"/>
</dbReference>
<gene>
    <name evidence="1" type="ORF">MORIYA_0050</name>
</gene>
<dbReference type="EMBL" id="LS483250">
    <property type="protein sequence ID" value="SQD76528.1"/>
    <property type="molecule type" value="Genomic_DNA"/>
</dbReference>
<evidence type="ECO:0000313" key="1">
    <source>
        <dbReference type="EMBL" id="SQD76528.1"/>
    </source>
</evidence>
<accession>A0A330LL47</accession>
<dbReference type="AlphaFoldDB" id="A0A330LL47"/>
<protein>
    <recommendedName>
        <fullName evidence="3">HNH endonuclease</fullName>
    </recommendedName>
</protein>
<dbReference type="OrthoDB" id="9154548at2"/>
<dbReference type="RefSeq" id="WP_112711682.1">
    <property type="nucleotide sequence ID" value="NZ_LS483250.1"/>
</dbReference>
<organism evidence="1 2">
    <name type="scientific">Moritella yayanosii</name>
    <dbReference type="NCBI Taxonomy" id="69539"/>
    <lineage>
        <taxon>Bacteria</taxon>
        <taxon>Pseudomonadati</taxon>
        <taxon>Pseudomonadota</taxon>
        <taxon>Gammaproteobacteria</taxon>
        <taxon>Alteromonadales</taxon>
        <taxon>Moritellaceae</taxon>
        <taxon>Moritella</taxon>
    </lineage>
</organism>
<sequence length="287" mass="32389">MAKRTSIPKKVKEVLRSEVGFGCPVRDCGNPYLEYHHFDPPVHITPHNNPEGMIALCAQHHKKADGYAYTNEQLHAFKNNKVHSKSVQGNLDWLRRDLLSIVGGNLFYETPIAVQIDGHNVVSFKRDSDGYQRLSICMLSLLPEERVIIEENSWENIGNPLDLRSPPQGKELEVSYHNGDYLYLKFSEIRDELELQKKFNISPDVSVEFKFPITVVEINFAVGGTNINFSSKGTQAFGISAKQCVISHCGVGFSLNSGIAWQQNPKWKLENKYELRAGNVIKVAFGK</sequence>
<keyword evidence="2" id="KW-1185">Reference proteome</keyword>
<name>A0A330LL47_9GAMM</name>
<evidence type="ECO:0008006" key="3">
    <source>
        <dbReference type="Google" id="ProtNLM"/>
    </source>
</evidence>
<dbReference type="KEGG" id="mya:MORIYA_0050"/>
<evidence type="ECO:0000313" key="2">
    <source>
        <dbReference type="Proteomes" id="UP000250163"/>
    </source>
</evidence>
<proteinExistence type="predicted"/>